<accession>A0AA88UFH7</accession>
<reference evidence="4" key="1">
    <citation type="submission" date="2022-12" db="EMBL/GenBank/DDBJ databases">
        <title>Draft genome assemblies for two species of Escallonia (Escalloniales).</title>
        <authorList>
            <person name="Chanderbali A."/>
            <person name="Dervinis C."/>
            <person name="Anghel I."/>
            <person name="Soltis D."/>
            <person name="Soltis P."/>
            <person name="Zapata F."/>
        </authorList>
    </citation>
    <scope>NUCLEOTIDE SEQUENCE</scope>
    <source>
        <strain evidence="4">UCBG92.1500</strain>
        <tissue evidence="4">Leaf</tissue>
    </source>
</reference>
<feature type="domain" description="GAG-pre-integrase" evidence="2">
    <location>
        <begin position="60"/>
        <end position="124"/>
    </location>
</feature>
<keyword evidence="1" id="KW-0812">Transmembrane</keyword>
<dbReference type="Pfam" id="PF25597">
    <property type="entry name" value="SH3_retrovirus"/>
    <property type="match status" value="1"/>
</dbReference>
<dbReference type="GO" id="GO:0006508">
    <property type="term" value="P:proteolysis"/>
    <property type="evidence" value="ECO:0007669"/>
    <property type="project" value="UniProtKB-KW"/>
</dbReference>
<feature type="domain" description="Retroviral polymerase SH3-like" evidence="3">
    <location>
        <begin position="164"/>
        <end position="198"/>
    </location>
</feature>
<protein>
    <recommendedName>
        <fullName evidence="6">GAG-pre-integrase domain-containing protein</fullName>
    </recommendedName>
</protein>
<dbReference type="Pfam" id="PF13976">
    <property type="entry name" value="gag_pre-integrs"/>
    <property type="match status" value="1"/>
</dbReference>
<evidence type="ECO:0000313" key="4">
    <source>
        <dbReference type="EMBL" id="KAK2980773.1"/>
    </source>
</evidence>
<proteinExistence type="predicted"/>
<dbReference type="InterPro" id="IPR039537">
    <property type="entry name" value="Retrotran_Ty1/copia-like"/>
</dbReference>
<gene>
    <name evidence="4" type="ORF">RJ640_002982</name>
</gene>
<keyword evidence="1" id="KW-0472">Membrane</keyword>
<dbReference type="Proteomes" id="UP001187471">
    <property type="component" value="Unassembled WGS sequence"/>
</dbReference>
<evidence type="ECO:0000256" key="1">
    <source>
        <dbReference type="SAM" id="Phobius"/>
    </source>
</evidence>
<evidence type="ECO:0000259" key="2">
    <source>
        <dbReference type="Pfam" id="PF13976"/>
    </source>
</evidence>
<dbReference type="PANTHER" id="PTHR42648:SF18">
    <property type="entry name" value="RETROTRANSPOSON, UNCLASSIFIED-LIKE PROTEIN"/>
    <property type="match status" value="1"/>
</dbReference>
<dbReference type="InterPro" id="IPR025724">
    <property type="entry name" value="GAG-pre-integrase_dom"/>
</dbReference>
<feature type="transmembrane region" description="Helical" evidence="1">
    <location>
        <begin position="231"/>
        <end position="251"/>
    </location>
</feature>
<dbReference type="PANTHER" id="PTHR42648">
    <property type="entry name" value="TRANSPOSASE, PUTATIVE-RELATED"/>
    <property type="match status" value="1"/>
</dbReference>
<dbReference type="GO" id="GO:0008233">
    <property type="term" value="F:peptidase activity"/>
    <property type="evidence" value="ECO:0007669"/>
    <property type="project" value="UniProtKB-KW"/>
</dbReference>
<keyword evidence="5" id="KW-1185">Reference proteome</keyword>
<dbReference type="InterPro" id="IPR057670">
    <property type="entry name" value="SH3_retrovirus"/>
</dbReference>
<comment type="caution">
    <text evidence="4">The sequence shown here is derived from an EMBL/GenBank/DDBJ whole genome shotgun (WGS) entry which is preliminary data.</text>
</comment>
<evidence type="ECO:0000313" key="5">
    <source>
        <dbReference type="Proteomes" id="UP001187471"/>
    </source>
</evidence>
<keyword evidence="1" id="KW-1133">Transmembrane helix</keyword>
<dbReference type="EMBL" id="JAVXUO010001592">
    <property type="protein sequence ID" value="KAK2980773.1"/>
    <property type="molecule type" value="Genomic_DNA"/>
</dbReference>
<evidence type="ECO:0008006" key="6">
    <source>
        <dbReference type="Google" id="ProtNLM"/>
    </source>
</evidence>
<sequence>MDNTFKSQVKLGNGALVEAKGKGTLRVQTKERDRFIRDVLLVPDLDQNFLSVGQLLEHDYKLDFEVCKDVATKAHIVKDSWLWPTRFGHLNFQGLKLLIQKNIVQWLPTIEDKHGVCEGCALGKYHHRPFMKEITWRAKEKLELVHTDVCGPMRTPSNAQNSLRSKGYKLYSLNTNKIIISQDILFDENATWNWEYSKTGKENLPIESFQPQQMQMEEEGNDFGSPQLPPWGWFTIVFSKQIIVSTFNLIFAKLNFKKKPRT</sequence>
<dbReference type="AlphaFoldDB" id="A0AA88UFH7"/>
<name>A0AA88UFH7_9ASTE</name>
<organism evidence="4 5">
    <name type="scientific">Escallonia rubra</name>
    <dbReference type="NCBI Taxonomy" id="112253"/>
    <lineage>
        <taxon>Eukaryota</taxon>
        <taxon>Viridiplantae</taxon>
        <taxon>Streptophyta</taxon>
        <taxon>Embryophyta</taxon>
        <taxon>Tracheophyta</taxon>
        <taxon>Spermatophyta</taxon>
        <taxon>Magnoliopsida</taxon>
        <taxon>eudicotyledons</taxon>
        <taxon>Gunneridae</taxon>
        <taxon>Pentapetalae</taxon>
        <taxon>asterids</taxon>
        <taxon>campanulids</taxon>
        <taxon>Escalloniales</taxon>
        <taxon>Escalloniaceae</taxon>
        <taxon>Escallonia</taxon>
    </lineage>
</organism>
<evidence type="ECO:0000259" key="3">
    <source>
        <dbReference type="Pfam" id="PF25597"/>
    </source>
</evidence>